<evidence type="ECO:0008006" key="3">
    <source>
        <dbReference type="Google" id="ProtNLM"/>
    </source>
</evidence>
<dbReference type="RefSeq" id="WP_380637546.1">
    <property type="nucleotide sequence ID" value="NZ_JBHSQO010000018.1"/>
</dbReference>
<keyword evidence="2" id="KW-1185">Reference proteome</keyword>
<dbReference type="Proteomes" id="UP001596220">
    <property type="component" value="Unassembled WGS sequence"/>
</dbReference>
<proteinExistence type="predicted"/>
<evidence type="ECO:0000313" key="2">
    <source>
        <dbReference type="Proteomes" id="UP001596220"/>
    </source>
</evidence>
<comment type="caution">
    <text evidence="1">The sequence shown here is derived from an EMBL/GenBank/DDBJ whole genome shotgun (WGS) entry which is preliminary data.</text>
</comment>
<evidence type="ECO:0000313" key="1">
    <source>
        <dbReference type="EMBL" id="MFC6091344.1"/>
    </source>
</evidence>
<dbReference type="EMBL" id="JBHSQO010000018">
    <property type="protein sequence ID" value="MFC6091344.1"/>
    <property type="molecule type" value="Genomic_DNA"/>
</dbReference>
<organism evidence="1 2">
    <name type="scientific">Saccharothrix lopnurensis</name>
    <dbReference type="NCBI Taxonomy" id="1670621"/>
    <lineage>
        <taxon>Bacteria</taxon>
        <taxon>Bacillati</taxon>
        <taxon>Actinomycetota</taxon>
        <taxon>Actinomycetes</taxon>
        <taxon>Pseudonocardiales</taxon>
        <taxon>Pseudonocardiaceae</taxon>
        <taxon>Saccharothrix</taxon>
    </lineage>
</organism>
<name>A0ABW1P6V8_9PSEU</name>
<protein>
    <recommendedName>
        <fullName evidence="3">MftR C-terminal domain-containing protein</fullName>
    </recommendedName>
</protein>
<gene>
    <name evidence="1" type="ORF">ACFP3R_18870</name>
</gene>
<accession>A0ABW1P6V8</accession>
<sequence>MTVREEPLRLLAGAAAGALAEAADTELWAQLRVRMATVLAPQLTELVSDRMDAARQRLVAVPRVRLELARAEFTTEWRGSIHAMLWQRPEAAGPLRAVLHEVGPGLPRAVADVAGG</sequence>
<reference evidence="2" key="1">
    <citation type="journal article" date="2019" name="Int. J. Syst. Evol. Microbiol.">
        <title>The Global Catalogue of Microorganisms (GCM) 10K type strain sequencing project: providing services to taxonomists for standard genome sequencing and annotation.</title>
        <authorList>
            <consortium name="The Broad Institute Genomics Platform"/>
            <consortium name="The Broad Institute Genome Sequencing Center for Infectious Disease"/>
            <person name="Wu L."/>
            <person name="Ma J."/>
        </authorList>
    </citation>
    <scope>NUCLEOTIDE SEQUENCE [LARGE SCALE GENOMIC DNA]</scope>
    <source>
        <strain evidence="2">CGMCC 4.7246</strain>
    </source>
</reference>